<accession>A0ABV0N8P6</accession>
<evidence type="ECO:0000313" key="3">
    <source>
        <dbReference type="Proteomes" id="UP001476798"/>
    </source>
</evidence>
<proteinExistence type="predicted"/>
<evidence type="ECO:0000313" key="2">
    <source>
        <dbReference type="EMBL" id="MEQ2167766.1"/>
    </source>
</evidence>
<dbReference type="EMBL" id="JAHRIO010030352">
    <property type="protein sequence ID" value="MEQ2167766.1"/>
    <property type="molecule type" value="Genomic_DNA"/>
</dbReference>
<protein>
    <submittedName>
        <fullName evidence="2">Uncharacterized protein</fullName>
    </submittedName>
</protein>
<feature type="region of interest" description="Disordered" evidence="1">
    <location>
        <begin position="1"/>
        <end position="60"/>
    </location>
</feature>
<feature type="non-terminal residue" evidence="2">
    <location>
        <position position="60"/>
    </location>
</feature>
<gene>
    <name evidence="2" type="ORF">GOODEAATRI_007336</name>
</gene>
<reference evidence="2 3" key="1">
    <citation type="submission" date="2021-06" db="EMBL/GenBank/DDBJ databases">
        <authorList>
            <person name="Palmer J.M."/>
        </authorList>
    </citation>
    <scope>NUCLEOTIDE SEQUENCE [LARGE SCALE GENOMIC DNA]</scope>
    <source>
        <strain evidence="2 3">GA_2019</strain>
        <tissue evidence="2">Muscle</tissue>
    </source>
</reference>
<feature type="compositionally biased region" description="Basic and acidic residues" evidence="1">
    <location>
        <begin position="1"/>
        <end position="16"/>
    </location>
</feature>
<name>A0ABV0N8P6_9TELE</name>
<sequence>MDRGRPPAESKTEKRLINSISSPAENKKRPIRRVQSPSGPRAWRSRSCRQKFGGHVYKSR</sequence>
<evidence type="ECO:0000256" key="1">
    <source>
        <dbReference type="SAM" id="MobiDB-lite"/>
    </source>
</evidence>
<dbReference type="Proteomes" id="UP001476798">
    <property type="component" value="Unassembled WGS sequence"/>
</dbReference>
<comment type="caution">
    <text evidence="2">The sequence shown here is derived from an EMBL/GenBank/DDBJ whole genome shotgun (WGS) entry which is preliminary data.</text>
</comment>
<organism evidence="2 3">
    <name type="scientific">Goodea atripinnis</name>
    <dbReference type="NCBI Taxonomy" id="208336"/>
    <lineage>
        <taxon>Eukaryota</taxon>
        <taxon>Metazoa</taxon>
        <taxon>Chordata</taxon>
        <taxon>Craniata</taxon>
        <taxon>Vertebrata</taxon>
        <taxon>Euteleostomi</taxon>
        <taxon>Actinopterygii</taxon>
        <taxon>Neopterygii</taxon>
        <taxon>Teleostei</taxon>
        <taxon>Neoteleostei</taxon>
        <taxon>Acanthomorphata</taxon>
        <taxon>Ovalentaria</taxon>
        <taxon>Atherinomorphae</taxon>
        <taxon>Cyprinodontiformes</taxon>
        <taxon>Goodeidae</taxon>
        <taxon>Goodea</taxon>
    </lineage>
</organism>
<keyword evidence="3" id="KW-1185">Reference proteome</keyword>